<dbReference type="InterPro" id="IPR009057">
    <property type="entry name" value="Homeodomain-like_sf"/>
</dbReference>
<dbReference type="RefSeq" id="WP_108975768.1">
    <property type="nucleotide sequence ID" value="NZ_BFBB01000003.1"/>
</dbReference>
<evidence type="ECO:0000259" key="4">
    <source>
        <dbReference type="PROSITE" id="PS01124"/>
    </source>
</evidence>
<dbReference type="SUPFAM" id="SSF46689">
    <property type="entry name" value="Homeodomain-like"/>
    <property type="match status" value="1"/>
</dbReference>
<evidence type="ECO:0000256" key="1">
    <source>
        <dbReference type="ARBA" id="ARBA00023015"/>
    </source>
</evidence>
<dbReference type="Gene3D" id="1.10.10.60">
    <property type="entry name" value="Homeodomain-like"/>
    <property type="match status" value="1"/>
</dbReference>
<proteinExistence type="predicted"/>
<reference evidence="5 6" key="1">
    <citation type="submission" date="2018-02" db="EMBL/GenBank/DDBJ databases">
        <title>Novel Leptospira species isolated from soil and water in Japan.</title>
        <authorList>
            <person name="Nakao R."/>
            <person name="Masuzawa T."/>
        </authorList>
    </citation>
    <scope>NUCLEOTIDE SEQUENCE [LARGE SCALE GENOMIC DNA]</scope>
    <source>
        <strain evidence="5 6">YH101</strain>
    </source>
</reference>
<dbReference type="Pfam" id="PF12833">
    <property type="entry name" value="HTH_18"/>
    <property type="match status" value="1"/>
</dbReference>
<dbReference type="GO" id="GO:0043565">
    <property type="term" value="F:sequence-specific DNA binding"/>
    <property type="evidence" value="ECO:0007669"/>
    <property type="project" value="InterPro"/>
</dbReference>
<dbReference type="PANTHER" id="PTHR46796">
    <property type="entry name" value="HTH-TYPE TRANSCRIPTIONAL ACTIVATOR RHAS-RELATED"/>
    <property type="match status" value="1"/>
</dbReference>
<keyword evidence="1" id="KW-0805">Transcription regulation</keyword>
<feature type="domain" description="HTH araC/xylS-type" evidence="4">
    <location>
        <begin position="152"/>
        <end position="249"/>
    </location>
</feature>
<dbReference type="AlphaFoldDB" id="A0A2P2DZP8"/>
<organism evidence="5 6">
    <name type="scientific">Leptospira ryugenii</name>
    <dbReference type="NCBI Taxonomy" id="1917863"/>
    <lineage>
        <taxon>Bacteria</taxon>
        <taxon>Pseudomonadati</taxon>
        <taxon>Spirochaetota</taxon>
        <taxon>Spirochaetia</taxon>
        <taxon>Leptospirales</taxon>
        <taxon>Leptospiraceae</taxon>
        <taxon>Leptospira</taxon>
    </lineage>
</organism>
<comment type="caution">
    <text evidence="5">The sequence shown here is derived from an EMBL/GenBank/DDBJ whole genome shotgun (WGS) entry which is preliminary data.</text>
</comment>
<keyword evidence="6" id="KW-1185">Reference proteome</keyword>
<evidence type="ECO:0000313" key="5">
    <source>
        <dbReference type="EMBL" id="GBF50108.1"/>
    </source>
</evidence>
<evidence type="ECO:0000256" key="2">
    <source>
        <dbReference type="ARBA" id="ARBA00023125"/>
    </source>
</evidence>
<dbReference type="GO" id="GO:0003700">
    <property type="term" value="F:DNA-binding transcription factor activity"/>
    <property type="evidence" value="ECO:0007669"/>
    <property type="project" value="InterPro"/>
</dbReference>
<keyword evidence="3" id="KW-0804">Transcription</keyword>
<name>A0A2P2DZP8_9LEPT</name>
<dbReference type="EMBL" id="BFBB01000003">
    <property type="protein sequence ID" value="GBF50108.1"/>
    <property type="molecule type" value="Genomic_DNA"/>
</dbReference>
<dbReference type="PANTHER" id="PTHR46796:SF6">
    <property type="entry name" value="ARAC SUBFAMILY"/>
    <property type="match status" value="1"/>
</dbReference>
<dbReference type="InterPro" id="IPR050204">
    <property type="entry name" value="AraC_XylS_family_regulators"/>
</dbReference>
<keyword evidence="2 5" id="KW-0238">DNA-binding</keyword>
<evidence type="ECO:0000313" key="6">
    <source>
        <dbReference type="Proteomes" id="UP000245133"/>
    </source>
</evidence>
<accession>A0A2P2DZP8</accession>
<gene>
    <name evidence="5" type="ORF">LPTSP4_16320</name>
</gene>
<dbReference type="OrthoDB" id="9813413at2"/>
<dbReference type="Proteomes" id="UP000245133">
    <property type="component" value="Unassembled WGS sequence"/>
</dbReference>
<evidence type="ECO:0000256" key="3">
    <source>
        <dbReference type="ARBA" id="ARBA00023163"/>
    </source>
</evidence>
<dbReference type="SMART" id="SM00342">
    <property type="entry name" value="HTH_ARAC"/>
    <property type="match status" value="1"/>
</dbReference>
<sequence length="261" mass="30040">METQKKNVLYLWNGKVFFATNQMQTEVHSHYAATLAISLEKPFSIQYKGEEREYRVAFLGPNTVHKTVSPDVAMVALLIDPETYEFQSLAGRFLEDTIVELDIGLFQKQMLSLSSLYHGRLSPHEAYKLLLDLLQSIHSFPNRKLTMDPRMQKLGDQLRKELPSQIKMSNLKKDLGLSEDHIIKLFKESFGIPLRRYLLWLRLLRAVEEISSGNNLTEAAHAAGFSDSAHFSRTFKENFGFVPSLFFGHLRESEIYFCEST</sequence>
<dbReference type="InterPro" id="IPR018060">
    <property type="entry name" value="HTH_AraC"/>
</dbReference>
<dbReference type="PROSITE" id="PS01124">
    <property type="entry name" value="HTH_ARAC_FAMILY_2"/>
    <property type="match status" value="1"/>
</dbReference>
<protein>
    <submittedName>
        <fullName evidence="5">DNA-binding helix-turn-helix protein</fullName>
    </submittedName>
</protein>